<organism evidence="1 2">
    <name type="scientific">Pseudomonas anguilliseptica</name>
    <dbReference type="NCBI Taxonomy" id="53406"/>
    <lineage>
        <taxon>Bacteria</taxon>
        <taxon>Pseudomonadati</taxon>
        <taxon>Pseudomonadota</taxon>
        <taxon>Gammaproteobacteria</taxon>
        <taxon>Pseudomonadales</taxon>
        <taxon>Pseudomonadaceae</taxon>
        <taxon>Pseudomonas</taxon>
    </lineage>
</organism>
<dbReference type="EMBL" id="FNSC01000001">
    <property type="protein sequence ID" value="SEE00485.1"/>
    <property type="molecule type" value="Genomic_DNA"/>
</dbReference>
<name>A0A1H5FAM7_PSEAG</name>
<protein>
    <submittedName>
        <fullName evidence="1">Uncharacterized protein</fullName>
    </submittedName>
</protein>
<sequence>MTTEDLLLEFMAKVNNALSLDDDALRLRAVRQAKHWAEEQYALMQPLPLIELEP</sequence>
<evidence type="ECO:0000313" key="2">
    <source>
        <dbReference type="Proteomes" id="UP000242849"/>
    </source>
</evidence>
<dbReference type="Proteomes" id="UP000242849">
    <property type="component" value="Unassembled WGS sequence"/>
</dbReference>
<reference evidence="2" key="1">
    <citation type="submission" date="2016-10" db="EMBL/GenBank/DDBJ databases">
        <authorList>
            <person name="Varghese N."/>
            <person name="Submissions S."/>
        </authorList>
    </citation>
    <scope>NUCLEOTIDE SEQUENCE [LARGE SCALE GENOMIC DNA]</scope>
    <source>
        <strain evidence="2">DSM 12111</strain>
    </source>
</reference>
<gene>
    <name evidence="1" type="ORF">SAMN05421553_3821</name>
</gene>
<keyword evidence="2" id="KW-1185">Reference proteome</keyword>
<accession>A0A1H5FAM7</accession>
<dbReference type="AlphaFoldDB" id="A0A1H5FAM7"/>
<proteinExistence type="predicted"/>
<dbReference type="RefSeq" id="WP_167360408.1">
    <property type="nucleotide sequence ID" value="NZ_FNSC01000001.1"/>
</dbReference>
<evidence type="ECO:0000313" key="1">
    <source>
        <dbReference type="EMBL" id="SEE00485.1"/>
    </source>
</evidence>